<evidence type="ECO:0000313" key="3">
    <source>
        <dbReference type="Proteomes" id="UP001642487"/>
    </source>
</evidence>
<keyword evidence="3" id="KW-1185">Reference proteome</keyword>
<evidence type="ECO:0000313" key="2">
    <source>
        <dbReference type="EMBL" id="CAK9313512.1"/>
    </source>
</evidence>
<protein>
    <submittedName>
        <fullName evidence="2">Uncharacterized protein</fullName>
    </submittedName>
</protein>
<proteinExistence type="predicted"/>
<evidence type="ECO:0000256" key="1">
    <source>
        <dbReference type="SAM" id="MobiDB-lite"/>
    </source>
</evidence>
<dbReference type="Proteomes" id="UP001642487">
    <property type="component" value="Chromosome 11"/>
</dbReference>
<accession>A0ABP0Y0J5</accession>
<name>A0ABP0Y0J5_9ROSI</name>
<reference evidence="2 3" key="1">
    <citation type="submission" date="2024-03" db="EMBL/GenBank/DDBJ databases">
        <authorList>
            <person name="Gkanogiannis A."/>
            <person name="Becerra Lopez-Lavalle L."/>
        </authorList>
    </citation>
    <scope>NUCLEOTIDE SEQUENCE [LARGE SCALE GENOMIC DNA]</scope>
</reference>
<organism evidence="2 3">
    <name type="scientific">Citrullus colocynthis</name>
    <name type="common">colocynth</name>
    <dbReference type="NCBI Taxonomy" id="252529"/>
    <lineage>
        <taxon>Eukaryota</taxon>
        <taxon>Viridiplantae</taxon>
        <taxon>Streptophyta</taxon>
        <taxon>Embryophyta</taxon>
        <taxon>Tracheophyta</taxon>
        <taxon>Spermatophyta</taxon>
        <taxon>Magnoliopsida</taxon>
        <taxon>eudicotyledons</taxon>
        <taxon>Gunneridae</taxon>
        <taxon>Pentapetalae</taxon>
        <taxon>rosids</taxon>
        <taxon>fabids</taxon>
        <taxon>Cucurbitales</taxon>
        <taxon>Cucurbitaceae</taxon>
        <taxon>Benincaseae</taxon>
        <taxon>Citrullus</taxon>
    </lineage>
</organism>
<gene>
    <name evidence="2" type="ORF">CITCOLO1_LOCUS5234</name>
</gene>
<dbReference type="EMBL" id="OZ021745">
    <property type="protein sequence ID" value="CAK9313512.1"/>
    <property type="molecule type" value="Genomic_DNA"/>
</dbReference>
<feature type="region of interest" description="Disordered" evidence="1">
    <location>
        <begin position="1"/>
        <end position="25"/>
    </location>
</feature>
<sequence length="71" mass="7677">MGMGSTTTRSIEEMPDSSYSSRQAAINTGEGDYEFNGFREEFEATLVKGRDLVEVGVIVKLEKAVGEGGEI</sequence>